<dbReference type="EMBL" id="SDVB01000391">
    <property type="protein sequence ID" value="RYB97067.1"/>
    <property type="molecule type" value="Genomic_DNA"/>
</dbReference>
<evidence type="ECO:0000256" key="3">
    <source>
        <dbReference type="PROSITE-ProRule" id="PRU00339"/>
    </source>
</evidence>
<feature type="region of interest" description="Disordered" evidence="4">
    <location>
        <begin position="562"/>
        <end position="606"/>
    </location>
</feature>
<feature type="repeat" description="TPR" evidence="3">
    <location>
        <begin position="50"/>
        <end position="83"/>
    </location>
</feature>
<evidence type="ECO:0000313" key="7">
    <source>
        <dbReference type="Proteomes" id="UP000291088"/>
    </source>
</evidence>
<keyword evidence="5" id="KW-0732">Signal</keyword>
<dbReference type="GO" id="GO:0035269">
    <property type="term" value="P:protein O-linked glycosylation via mannose"/>
    <property type="evidence" value="ECO:0007669"/>
    <property type="project" value="TreeGrafter"/>
</dbReference>
<dbReference type="GO" id="GO:0000030">
    <property type="term" value="F:mannosyltransferase activity"/>
    <property type="evidence" value="ECO:0007669"/>
    <property type="project" value="TreeGrafter"/>
</dbReference>
<dbReference type="PROSITE" id="PS50005">
    <property type="entry name" value="TPR"/>
    <property type="match status" value="3"/>
</dbReference>
<reference evidence="6 7" key="1">
    <citation type="submission" date="2019-01" db="EMBL/GenBank/DDBJ databases">
        <authorList>
            <person name="Deng T."/>
        </authorList>
    </citation>
    <scope>NUCLEOTIDE SEQUENCE [LARGE SCALE GENOMIC DNA]</scope>
    <source>
        <strain evidence="6 7">F8825</strain>
    </source>
</reference>
<protein>
    <submittedName>
        <fullName evidence="6">Tetratricopeptide repeat protein</fullName>
    </submittedName>
</protein>
<evidence type="ECO:0000256" key="2">
    <source>
        <dbReference type="ARBA" id="ARBA00022803"/>
    </source>
</evidence>
<feature type="compositionally biased region" description="Basic and acidic residues" evidence="4">
    <location>
        <begin position="562"/>
        <end position="577"/>
    </location>
</feature>
<dbReference type="RefSeq" id="WP_129334498.1">
    <property type="nucleotide sequence ID" value="NZ_SDVB01000391.1"/>
</dbReference>
<dbReference type="GO" id="GO:0030968">
    <property type="term" value="P:endoplasmic reticulum unfolded protein response"/>
    <property type="evidence" value="ECO:0007669"/>
    <property type="project" value="TreeGrafter"/>
</dbReference>
<comment type="caution">
    <text evidence="6">The sequence shown here is derived from an EMBL/GenBank/DDBJ whole genome shotgun (WGS) entry which is preliminary data.</text>
</comment>
<evidence type="ECO:0000256" key="1">
    <source>
        <dbReference type="ARBA" id="ARBA00022737"/>
    </source>
</evidence>
<evidence type="ECO:0000256" key="5">
    <source>
        <dbReference type="SAM" id="SignalP"/>
    </source>
</evidence>
<dbReference type="SUPFAM" id="SSF48452">
    <property type="entry name" value="TPR-like"/>
    <property type="match status" value="2"/>
</dbReference>
<name>A0A4Q2S994_9HYPH</name>
<dbReference type="InterPro" id="IPR011990">
    <property type="entry name" value="TPR-like_helical_dom_sf"/>
</dbReference>
<evidence type="ECO:0000256" key="4">
    <source>
        <dbReference type="SAM" id="MobiDB-lite"/>
    </source>
</evidence>
<dbReference type="Proteomes" id="UP000291088">
    <property type="component" value="Unassembled WGS sequence"/>
</dbReference>
<accession>A0A4Q2S994</accession>
<dbReference type="PANTHER" id="PTHR44227:SF3">
    <property type="entry name" value="PROTEIN O-MANNOSYL-TRANSFERASE TMTC4"/>
    <property type="match status" value="1"/>
</dbReference>
<evidence type="ECO:0000313" key="6">
    <source>
        <dbReference type="EMBL" id="RYB97067.1"/>
    </source>
</evidence>
<dbReference type="InterPro" id="IPR019734">
    <property type="entry name" value="TPR_rpt"/>
</dbReference>
<dbReference type="Gene3D" id="1.25.40.10">
    <property type="entry name" value="Tetratricopeptide repeat domain"/>
    <property type="match status" value="2"/>
</dbReference>
<gene>
    <name evidence="6" type="ORF">EUU22_24025</name>
</gene>
<dbReference type="InterPro" id="IPR052346">
    <property type="entry name" value="O-mannosyl-transferase_TMTC"/>
</dbReference>
<feature type="compositionally biased region" description="Low complexity" evidence="4">
    <location>
        <begin position="579"/>
        <end position="592"/>
    </location>
</feature>
<keyword evidence="1" id="KW-0677">Repeat</keyword>
<dbReference type="Pfam" id="PF14559">
    <property type="entry name" value="TPR_19"/>
    <property type="match status" value="1"/>
</dbReference>
<proteinExistence type="predicted"/>
<feature type="repeat" description="TPR" evidence="3">
    <location>
        <begin position="498"/>
        <end position="531"/>
    </location>
</feature>
<dbReference type="AlphaFoldDB" id="A0A4Q2S994"/>
<dbReference type="Pfam" id="PF00515">
    <property type="entry name" value="TPR_1"/>
    <property type="match status" value="1"/>
</dbReference>
<keyword evidence="7" id="KW-1185">Reference proteome</keyword>
<sequence length="606" mass="66010">MRQSLALRLISGTAVALLLSLSPGMVASAQTETAPATEGETFDPGIVDTFSGAFLAGRVADAERDYDIAIPLYKKALALAPGDVEIRERLMIALFMNGDFDEGVKFANDLKNDVAVERVTTVARGLDAIRSREFTTAENILKYQGPNDLDRLMNSLLVAWTKVGAGEGKKALAMVEGLEGPDWYGIFKRYNAGVIALLTGDTDAARRNLNEAVTDREGGATAPDTFVRAVMSLAALEAKQGNKQKALDAIAAGDALVGNFAPFKALRDHISKGEPVEPVVTSATEGAAGVLFSIGGALNRDGAEETVTLYLQLAHALEPKSADTLILLGGLAEKLERPERAIGFYKQVPETSPMRRISELQLGLTLAETGKVEEARKHLKSLIDSDPSDIRSYLAYGSVLSEAKDYAAMADNYDKAVGVIGPKPSRGDWSVFFQRGIAYERLKQWEKAEPNFRKALELNPDQPQVLNYLGYSWVDMNRNLTEGLEMIRKAVELRPDDGYIVDSLGWAYFRMSRFDEAVTELERAAELKAGDATINDHLGDAYWRVGRKLEATYQWKRALASDPEKDQVAKIQAKIDKGLPPLAEDAAKAAPEADPEPPRTEADKKS</sequence>
<feature type="repeat" description="TPR" evidence="3">
    <location>
        <begin position="429"/>
        <end position="462"/>
    </location>
</feature>
<dbReference type="OrthoDB" id="9766710at2"/>
<dbReference type="SMART" id="SM00028">
    <property type="entry name" value="TPR"/>
    <property type="match status" value="8"/>
</dbReference>
<feature type="signal peptide" evidence="5">
    <location>
        <begin position="1"/>
        <end position="29"/>
    </location>
</feature>
<feature type="chain" id="PRO_5020455773" evidence="5">
    <location>
        <begin position="30"/>
        <end position="606"/>
    </location>
</feature>
<organism evidence="6 7">
    <name type="scientific">Ciceribacter ferrooxidans</name>
    <dbReference type="NCBI Taxonomy" id="2509717"/>
    <lineage>
        <taxon>Bacteria</taxon>
        <taxon>Pseudomonadati</taxon>
        <taxon>Pseudomonadota</taxon>
        <taxon>Alphaproteobacteria</taxon>
        <taxon>Hyphomicrobiales</taxon>
        <taxon>Rhizobiaceae</taxon>
        <taxon>Ciceribacter</taxon>
    </lineage>
</organism>
<dbReference type="PROSITE" id="PS50293">
    <property type="entry name" value="TPR_REGION"/>
    <property type="match status" value="1"/>
</dbReference>
<dbReference type="Pfam" id="PF13432">
    <property type="entry name" value="TPR_16"/>
    <property type="match status" value="2"/>
</dbReference>
<keyword evidence="2 3" id="KW-0802">TPR repeat</keyword>
<dbReference type="PANTHER" id="PTHR44227">
    <property type="match status" value="1"/>
</dbReference>
<feature type="compositionally biased region" description="Basic and acidic residues" evidence="4">
    <location>
        <begin position="596"/>
        <end position="606"/>
    </location>
</feature>